<keyword evidence="4" id="KW-0297">G-protein coupled receptor</keyword>
<evidence type="ECO:0000256" key="3">
    <source>
        <dbReference type="ARBA" id="ARBA00022989"/>
    </source>
</evidence>
<keyword evidence="12" id="KW-1185">Reference proteome</keyword>
<evidence type="ECO:0000313" key="12">
    <source>
        <dbReference type="Proteomes" id="UP000324091"/>
    </source>
</evidence>
<feature type="region of interest" description="Disordered" evidence="8">
    <location>
        <begin position="455"/>
        <end position="474"/>
    </location>
</feature>
<evidence type="ECO:0000256" key="9">
    <source>
        <dbReference type="SAM" id="Phobius"/>
    </source>
</evidence>
<dbReference type="GO" id="GO:0004930">
    <property type="term" value="F:G protein-coupled receptor activity"/>
    <property type="evidence" value="ECO:0007669"/>
    <property type="project" value="UniProtKB-KW"/>
</dbReference>
<dbReference type="SUPFAM" id="SSF81321">
    <property type="entry name" value="Family A G protein-coupled receptor-like"/>
    <property type="match status" value="2"/>
</dbReference>
<evidence type="ECO:0000256" key="5">
    <source>
        <dbReference type="ARBA" id="ARBA00023136"/>
    </source>
</evidence>
<feature type="transmembrane region" description="Helical" evidence="9">
    <location>
        <begin position="24"/>
        <end position="49"/>
    </location>
</feature>
<feature type="domain" description="G-protein coupled receptors family 1 profile" evidence="10">
    <location>
        <begin position="40"/>
        <end position="387"/>
    </location>
</feature>
<evidence type="ECO:0000256" key="8">
    <source>
        <dbReference type="SAM" id="MobiDB-lite"/>
    </source>
</evidence>
<evidence type="ECO:0000256" key="1">
    <source>
        <dbReference type="ARBA" id="ARBA00004141"/>
    </source>
</evidence>
<dbReference type="PANTHER" id="PTHR24240">
    <property type="entry name" value="OPSIN"/>
    <property type="match status" value="1"/>
</dbReference>
<keyword evidence="6 11" id="KW-0675">Receptor</keyword>
<keyword evidence="7" id="KW-0807">Transducer</keyword>
<dbReference type="PRINTS" id="PR00237">
    <property type="entry name" value="GPCRRHODOPSN"/>
</dbReference>
<protein>
    <submittedName>
        <fullName evidence="11">G-protein coupled receptor 136</fullName>
    </submittedName>
</protein>
<accession>A0A5C6PGX7</accession>
<evidence type="ECO:0000256" key="7">
    <source>
        <dbReference type="ARBA" id="ARBA00023224"/>
    </source>
</evidence>
<feature type="compositionally biased region" description="Polar residues" evidence="8">
    <location>
        <begin position="458"/>
        <end position="473"/>
    </location>
</feature>
<dbReference type="InterPro" id="IPR017452">
    <property type="entry name" value="GPCR_Rhodpsn_7TM"/>
</dbReference>
<feature type="transmembrane region" description="Helical" evidence="9">
    <location>
        <begin position="70"/>
        <end position="92"/>
    </location>
</feature>
<evidence type="ECO:0000259" key="10">
    <source>
        <dbReference type="PROSITE" id="PS50262"/>
    </source>
</evidence>
<feature type="transmembrane region" description="Helical" evidence="9">
    <location>
        <begin position="147"/>
        <end position="167"/>
    </location>
</feature>
<proteinExistence type="predicted"/>
<dbReference type="Proteomes" id="UP000324091">
    <property type="component" value="Chromosome 10"/>
</dbReference>
<dbReference type="EMBL" id="RHFK02000002">
    <property type="protein sequence ID" value="TWW79052.1"/>
    <property type="molecule type" value="Genomic_DNA"/>
</dbReference>
<dbReference type="PROSITE" id="PS50262">
    <property type="entry name" value="G_PROTEIN_RECEP_F1_2"/>
    <property type="match status" value="1"/>
</dbReference>
<comment type="subcellular location">
    <subcellularLocation>
        <location evidence="1">Membrane</location>
        <topology evidence="1">Multi-pass membrane protein</topology>
    </subcellularLocation>
</comment>
<sequence>MTGKNVPPSIHPLFLSRLSPSVDVAAAIFLMFTGATSALGNGMVLLVYCRKRNKLRPPELMTINLAVCDLGFSLLGVPFFITSCLCHAWVFGETMCRWYGIQGFVFGIASLLTTCLISVERCLKICSLKYGNFIYFFTGQWVEKRHISLSIVLVWVYTFFWAFLPAFGFGTYGPEPYGTSCTINWWRMKSSLKDRLYIVLISILCFGLPALIIVTSYLVILLTVYRSGHTLASMPSSSVIHRSKDLRLAKMAAVVCCTFFLSWLPYATVSLMSAMISSDDHEAKSPLLGLVEGFAGGALGSPNSTQILDVPPLLNWTAVEEIYNNPENKWSQVNKSIGPSDVSGPPLDRAADPMSGSAWTTSSLPPVVTLIPAMLAKSHCMFNPIIYQMMSREFRDDVFAMVFSRDRSRGRRGQRSSGSSNQRSVTLSHSQSLSRKRSSTISVFVDGQWTNPEKRKNQTSLCKTRDNTMSTRPESLELVSVDTQDNMERQAEDRYCR</sequence>
<feature type="transmembrane region" description="Helical" evidence="9">
    <location>
        <begin position="246"/>
        <end position="266"/>
    </location>
</feature>
<organism evidence="11 12">
    <name type="scientific">Takifugu flavidus</name>
    <name type="common">sansaifugu</name>
    <dbReference type="NCBI Taxonomy" id="433684"/>
    <lineage>
        <taxon>Eukaryota</taxon>
        <taxon>Metazoa</taxon>
        <taxon>Chordata</taxon>
        <taxon>Craniata</taxon>
        <taxon>Vertebrata</taxon>
        <taxon>Euteleostomi</taxon>
        <taxon>Actinopterygii</taxon>
        <taxon>Neopterygii</taxon>
        <taxon>Teleostei</taxon>
        <taxon>Neoteleostei</taxon>
        <taxon>Acanthomorphata</taxon>
        <taxon>Eupercaria</taxon>
        <taxon>Tetraodontiformes</taxon>
        <taxon>Tetradontoidea</taxon>
        <taxon>Tetraodontidae</taxon>
        <taxon>Takifugu</taxon>
    </lineage>
</organism>
<feature type="transmembrane region" description="Helical" evidence="9">
    <location>
        <begin position="98"/>
        <end position="119"/>
    </location>
</feature>
<dbReference type="AlphaFoldDB" id="A0A5C6PGX7"/>
<keyword evidence="2 9" id="KW-0812">Transmembrane</keyword>
<dbReference type="Pfam" id="PF00001">
    <property type="entry name" value="7tm_1"/>
    <property type="match status" value="1"/>
</dbReference>
<evidence type="ECO:0000256" key="4">
    <source>
        <dbReference type="ARBA" id="ARBA00023040"/>
    </source>
</evidence>
<dbReference type="InterPro" id="IPR000276">
    <property type="entry name" value="GPCR_Rhodpsn"/>
</dbReference>
<comment type="caution">
    <text evidence="11">The sequence shown here is derived from an EMBL/GenBank/DDBJ whole genome shotgun (WGS) entry which is preliminary data.</text>
</comment>
<dbReference type="InterPro" id="IPR050125">
    <property type="entry name" value="GPCR_opsins"/>
</dbReference>
<feature type="region of interest" description="Disordered" evidence="8">
    <location>
        <begin position="406"/>
        <end position="434"/>
    </location>
</feature>
<evidence type="ECO:0000313" key="11">
    <source>
        <dbReference type="EMBL" id="TWW79052.1"/>
    </source>
</evidence>
<dbReference type="GO" id="GO:0016020">
    <property type="term" value="C:membrane"/>
    <property type="evidence" value="ECO:0007669"/>
    <property type="project" value="UniProtKB-SubCell"/>
</dbReference>
<keyword evidence="3 9" id="KW-1133">Transmembrane helix</keyword>
<keyword evidence="5 9" id="KW-0472">Membrane</keyword>
<feature type="compositionally biased region" description="Low complexity" evidence="8">
    <location>
        <begin position="415"/>
        <end position="433"/>
    </location>
</feature>
<evidence type="ECO:0000256" key="6">
    <source>
        <dbReference type="ARBA" id="ARBA00023170"/>
    </source>
</evidence>
<reference evidence="11 12" key="1">
    <citation type="submission" date="2019-04" db="EMBL/GenBank/DDBJ databases">
        <title>Chromosome genome assembly for Takifugu flavidus.</title>
        <authorList>
            <person name="Xiao S."/>
        </authorList>
    </citation>
    <scope>NUCLEOTIDE SEQUENCE [LARGE SCALE GENOMIC DNA]</scope>
    <source>
        <strain evidence="11">HTHZ2018</strain>
        <tissue evidence="11">Muscle</tissue>
    </source>
</reference>
<feature type="transmembrane region" description="Helical" evidence="9">
    <location>
        <begin position="196"/>
        <end position="225"/>
    </location>
</feature>
<dbReference type="Gene3D" id="1.20.1070.10">
    <property type="entry name" value="Rhodopsin 7-helix transmembrane proteins"/>
    <property type="match status" value="2"/>
</dbReference>
<evidence type="ECO:0000256" key="2">
    <source>
        <dbReference type="ARBA" id="ARBA00022692"/>
    </source>
</evidence>
<gene>
    <name evidence="11" type="ORF">D4764_10G0000820</name>
</gene>
<name>A0A5C6PGX7_9TELE</name>